<accession>A0A7S7A9S8</accession>
<feature type="transmembrane region" description="Helical" evidence="1">
    <location>
        <begin position="255"/>
        <end position="273"/>
    </location>
</feature>
<organism evidence="2">
    <name type="scientific">Leuconostoc mesenteroides</name>
    <dbReference type="NCBI Taxonomy" id="1245"/>
    <lineage>
        <taxon>Bacteria</taxon>
        <taxon>Bacillati</taxon>
        <taxon>Bacillota</taxon>
        <taxon>Bacilli</taxon>
        <taxon>Lactobacillales</taxon>
        <taxon>Lactobacillaceae</taxon>
        <taxon>Leuconostoc</taxon>
    </lineage>
</organism>
<keyword evidence="1" id="KW-1133">Transmembrane helix</keyword>
<feature type="transmembrane region" description="Helical" evidence="1">
    <location>
        <begin position="372"/>
        <end position="390"/>
    </location>
</feature>
<feature type="transmembrane region" description="Helical" evidence="1">
    <location>
        <begin position="229"/>
        <end position="248"/>
    </location>
</feature>
<feature type="transmembrane region" description="Helical" evidence="1">
    <location>
        <begin position="339"/>
        <end position="360"/>
    </location>
</feature>
<name>A0A7S7A9S8_LEUME</name>
<evidence type="ECO:0000313" key="2">
    <source>
        <dbReference type="EMBL" id="QOW37896.1"/>
    </source>
</evidence>
<reference evidence="2" key="1">
    <citation type="journal article" date="2020" name="FEMS Microbiol. Lett.">
        <title>Screening for texturing Leuconostoc and genomics behind polysaccharide production.</title>
        <authorList>
            <person name="Poulsen V.K."/>
            <person name="Koza A."/>
            <person name="Al-Nakeeb K."/>
            <person name="Oeregaard G."/>
        </authorList>
    </citation>
    <scope>NUCLEOTIDE SEQUENCE</scope>
    <source>
        <strain evidence="2">Ln2</strain>
    </source>
</reference>
<dbReference type="EMBL" id="MT799688">
    <property type="protein sequence ID" value="QOW37896.1"/>
    <property type="molecule type" value="Genomic_DNA"/>
</dbReference>
<feature type="transmembrane region" description="Helical" evidence="1">
    <location>
        <begin position="107"/>
        <end position="124"/>
    </location>
</feature>
<feature type="transmembrane region" description="Helical" evidence="1">
    <location>
        <begin position="79"/>
        <end position="101"/>
    </location>
</feature>
<feature type="transmembrane region" description="Helical" evidence="1">
    <location>
        <begin position="40"/>
        <end position="58"/>
    </location>
</feature>
<keyword evidence="1" id="KW-0472">Membrane</keyword>
<feature type="transmembrane region" description="Helical" evidence="1">
    <location>
        <begin position="12"/>
        <end position="34"/>
    </location>
</feature>
<protein>
    <submittedName>
        <fullName evidence="2">Wzy</fullName>
    </submittedName>
</protein>
<evidence type="ECO:0000256" key="1">
    <source>
        <dbReference type="SAM" id="Phobius"/>
    </source>
</evidence>
<dbReference type="AlphaFoldDB" id="A0A7S7A9S8"/>
<feature type="transmembrane region" description="Helical" evidence="1">
    <location>
        <begin position="396"/>
        <end position="412"/>
    </location>
</feature>
<keyword evidence="1" id="KW-0812">Transmembrane</keyword>
<proteinExistence type="predicted"/>
<sequence>MNKARLTVIDILLFLLIMFQVNFFDLISLPSIWSSLNSNVNKYAILIVSLVIWLLSLIPSKQDKSLKQFYDSQFSISTVFFCVILFVVWLGTSLTYGQTVLITFQNMYWYFVFPFLYFGLRRYLMEDINFIKFDKIIVLSGVIVSVLYLLYSKHIITLHPNAVIDIQNLAMGKEQYGFSRFQAPSDFIFFVSFYMSSTALMKIKRFEVKYIFQQMILIANLFFVGQVRVYFAISLLLFVFVLFMKGVSQFKKVKMVFVVLGIVAGAALILLIIKKLNFFGGGTRQASSIVRSEEISYYLSHAYDNKFFGIGFPDINNYYYLIRGFSPTYQASVFYLEDVGIFGFIAIFGVLGIVYLVLFLNDLFKTVKYNENRIIMLVILLSYLATYFTLIPLNASRIMLIPFYLIIVTVLSRSKNSEKNFIGAKL</sequence>
<feature type="transmembrane region" description="Helical" evidence="1">
    <location>
        <begin position="136"/>
        <end position="156"/>
    </location>
</feature>